<dbReference type="Pfam" id="PF03033">
    <property type="entry name" value="Glyco_transf_28"/>
    <property type="match status" value="1"/>
</dbReference>
<keyword evidence="1 10" id="KW-1003">Cell membrane</keyword>
<keyword evidence="2 10" id="KW-0132">Cell division</keyword>
<evidence type="ECO:0000256" key="4">
    <source>
        <dbReference type="ARBA" id="ARBA00022679"/>
    </source>
</evidence>
<dbReference type="AlphaFoldDB" id="A0A2A4AIQ2"/>
<dbReference type="InterPro" id="IPR006009">
    <property type="entry name" value="GlcNAc_MurG"/>
</dbReference>
<dbReference type="UniPathway" id="UPA00219"/>
<comment type="function">
    <text evidence="10">Cell wall formation. Catalyzes the transfer of a GlcNAc subunit on undecaprenyl-pyrophosphoryl-MurNAc-pentapeptide (lipid intermediate I) to form undecaprenyl-pyrophosphoryl-MurNAc-(pentapeptide)GlcNAc (lipid intermediate II).</text>
</comment>
<feature type="binding site" evidence="10">
    <location>
        <position position="128"/>
    </location>
    <ligand>
        <name>UDP-N-acetyl-alpha-D-glucosamine</name>
        <dbReference type="ChEBI" id="CHEBI:57705"/>
    </ligand>
</feature>
<dbReference type="InterPro" id="IPR007235">
    <property type="entry name" value="Glyco_trans_28_C"/>
</dbReference>
<dbReference type="InterPro" id="IPR004276">
    <property type="entry name" value="GlycoTrans_28_N"/>
</dbReference>
<reference evidence="13 14" key="1">
    <citation type="submission" date="2017-09" db="EMBL/GenBank/DDBJ databases">
        <title>Draft Genome Sequence of Corynebacterium accolens AH4003.</title>
        <authorList>
            <person name="Chen Y."/>
            <person name="Oosthuysen W.F."/>
            <person name="Kelley S."/>
            <person name="Horswill A."/>
        </authorList>
    </citation>
    <scope>NUCLEOTIDE SEQUENCE [LARGE SCALE GENOMIC DNA]</scope>
    <source>
        <strain evidence="13 14">AH4003</strain>
    </source>
</reference>
<evidence type="ECO:0000256" key="7">
    <source>
        <dbReference type="ARBA" id="ARBA00023136"/>
    </source>
</evidence>
<dbReference type="GO" id="GO:0051991">
    <property type="term" value="F:UDP-N-acetyl-D-glucosamine:N-acetylmuramoyl-L-alanyl-D-glutamyl-meso-2,6-diaminopimelyl-D-alanyl-D-alanine-diphosphoundecaprenol 4-beta-N-acetylglucosaminlytransferase activity"/>
    <property type="evidence" value="ECO:0007669"/>
    <property type="project" value="RHEA"/>
</dbReference>
<feature type="binding site" evidence="10">
    <location>
        <position position="244"/>
    </location>
    <ligand>
        <name>UDP-N-acetyl-alpha-D-glucosamine</name>
        <dbReference type="ChEBI" id="CHEBI:57705"/>
    </ligand>
</feature>
<dbReference type="HAMAP" id="MF_00033">
    <property type="entry name" value="MurG"/>
    <property type="match status" value="1"/>
</dbReference>
<dbReference type="GO" id="GO:0051301">
    <property type="term" value="P:cell division"/>
    <property type="evidence" value="ECO:0007669"/>
    <property type="project" value="UniProtKB-KW"/>
</dbReference>
<feature type="domain" description="Glycosyltransferase family 28 N-terminal" evidence="11">
    <location>
        <begin position="8"/>
        <end position="140"/>
    </location>
</feature>
<evidence type="ECO:0000256" key="8">
    <source>
        <dbReference type="ARBA" id="ARBA00023306"/>
    </source>
</evidence>
<comment type="caution">
    <text evidence="13">The sequence shown here is derived from an EMBL/GenBank/DDBJ whole genome shotgun (WGS) entry which is preliminary data.</text>
</comment>
<keyword evidence="6 10" id="KW-0573">Peptidoglycan synthesis</keyword>
<feature type="binding site" evidence="10">
    <location>
        <begin position="15"/>
        <end position="17"/>
    </location>
    <ligand>
        <name>UDP-N-acetyl-alpha-D-glucosamine</name>
        <dbReference type="ChEBI" id="CHEBI:57705"/>
    </ligand>
</feature>
<evidence type="ECO:0000256" key="3">
    <source>
        <dbReference type="ARBA" id="ARBA00022676"/>
    </source>
</evidence>
<evidence type="ECO:0000256" key="5">
    <source>
        <dbReference type="ARBA" id="ARBA00022960"/>
    </source>
</evidence>
<sequence length="360" mass="37345">MNSTPISVVLAGGGTAGHIEPALAVGEALRQRHGAKLTALGTEKGLERDIVPARGVDLRMVTPVPVPRKVNADLFKLPLNVAKSVMQTRKVLKDVEADVVFGTGGYVSASAYLAAKTLGMPFYVLETNALSGIANKLGVRLGGIGFNAHPNSGMPGEVVGIPVRPGMGQDPDGSVAAEARKRWGLREDMPTIVITGGSQGAASINKAVAGALPELTERYQVLHAYGKKNAVSASAPNYTPLPYIDDMAGALAVADLMICRSGAMTVAEVTAAGVPAIYVPLPIGNGEQALNSRELVEAGAAVQIVDAELNPQRLVSEVRGIMEDDARLKEMRTAAATNSAGDVANTIADRIATTIEQARA</sequence>
<keyword evidence="4 10" id="KW-0808">Transferase</keyword>
<dbReference type="PANTHER" id="PTHR21015:SF22">
    <property type="entry name" value="GLYCOSYLTRANSFERASE"/>
    <property type="match status" value="1"/>
</dbReference>
<keyword evidence="8 10" id="KW-0131">Cell cycle</keyword>
<dbReference type="PANTHER" id="PTHR21015">
    <property type="entry name" value="UDP-N-ACETYLGLUCOSAMINE--N-ACETYLMURAMYL-(PENTAPEPTIDE) PYROPHOSPHORYL-UNDECAPRENOL N-ACETYLGLUCOSAMINE TRANSFERASE 1"/>
    <property type="match status" value="1"/>
</dbReference>
<protein>
    <recommendedName>
        <fullName evidence="10">UDP-N-acetylglucosamine--N-acetylmuramyl-(pentapeptide) pyrophosphoryl-undecaprenol N-acetylglucosamine transferase</fullName>
        <ecNumber evidence="10">2.4.1.227</ecNumber>
    </recommendedName>
    <alternativeName>
        <fullName evidence="10">Undecaprenyl-PP-MurNAc-pentapeptide-UDPGlcNAc GlcNAc transferase</fullName>
    </alternativeName>
</protein>
<dbReference type="Proteomes" id="UP000218690">
    <property type="component" value="Unassembled WGS sequence"/>
</dbReference>
<evidence type="ECO:0000259" key="11">
    <source>
        <dbReference type="Pfam" id="PF03033"/>
    </source>
</evidence>
<dbReference type="GO" id="GO:0009252">
    <property type="term" value="P:peptidoglycan biosynthetic process"/>
    <property type="evidence" value="ECO:0007669"/>
    <property type="project" value="UniProtKB-UniRule"/>
</dbReference>
<accession>A0A2A4AIQ2</accession>
<keyword evidence="9 10" id="KW-0961">Cell wall biogenesis/degradation</keyword>
<dbReference type="EC" id="2.4.1.227" evidence="10"/>
<comment type="catalytic activity">
    <reaction evidence="10">
        <text>di-trans,octa-cis-undecaprenyl diphospho-N-acetyl-alpha-D-muramoyl-L-alanyl-D-glutamyl-meso-2,6-diaminopimeloyl-D-alanyl-D-alanine + UDP-N-acetyl-alpha-D-glucosamine = di-trans,octa-cis-undecaprenyl diphospho-[N-acetyl-alpha-D-glucosaminyl-(1-&gt;4)]-N-acetyl-alpha-D-muramoyl-L-alanyl-D-glutamyl-meso-2,6-diaminopimeloyl-D-alanyl-D-alanine + UDP + H(+)</text>
        <dbReference type="Rhea" id="RHEA:31227"/>
        <dbReference type="ChEBI" id="CHEBI:15378"/>
        <dbReference type="ChEBI" id="CHEBI:57705"/>
        <dbReference type="ChEBI" id="CHEBI:58223"/>
        <dbReference type="ChEBI" id="CHEBI:61387"/>
        <dbReference type="ChEBI" id="CHEBI:61388"/>
        <dbReference type="EC" id="2.4.1.227"/>
    </reaction>
</comment>
<dbReference type="NCBIfam" id="TIGR01133">
    <property type="entry name" value="murG"/>
    <property type="match status" value="1"/>
</dbReference>
<dbReference type="EMBL" id="NWBP01000033">
    <property type="protein sequence ID" value="PCC82170.1"/>
    <property type="molecule type" value="Genomic_DNA"/>
</dbReference>
<organism evidence="13 14">
    <name type="scientific">Corynebacterium accolens</name>
    <dbReference type="NCBI Taxonomy" id="38284"/>
    <lineage>
        <taxon>Bacteria</taxon>
        <taxon>Bacillati</taxon>
        <taxon>Actinomycetota</taxon>
        <taxon>Actinomycetes</taxon>
        <taxon>Mycobacteriales</taxon>
        <taxon>Corynebacteriaceae</taxon>
        <taxon>Corynebacterium</taxon>
    </lineage>
</organism>
<feature type="binding site" evidence="10">
    <location>
        <position position="198"/>
    </location>
    <ligand>
        <name>UDP-N-acetyl-alpha-D-glucosamine</name>
        <dbReference type="ChEBI" id="CHEBI:57705"/>
    </ligand>
</feature>
<evidence type="ECO:0000256" key="2">
    <source>
        <dbReference type="ARBA" id="ARBA00022618"/>
    </source>
</evidence>
<dbReference type="GO" id="GO:0071555">
    <property type="term" value="P:cell wall organization"/>
    <property type="evidence" value="ECO:0007669"/>
    <property type="project" value="UniProtKB-KW"/>
</dbReference>
<dbReference type="GO" id="GO:0050511">
    <property type="term" value="F:undecaprenyldiphospho-muramoylpentapeptide beta-N-acetylglucosaminyltransferase activity"/>
    <property type="evidence" value="ECO:0007669"/>
    <property type="project" value="UniProtKB-UniRule"/>
</dbReference>
<evidence type="ECO:0000259" key="12">
    <source>
        <dbReference type="Pfam" id="PF04101"/>
    </source>
</evidence>
<dbReference type="SUPFAM" id="SSF53756">
    <property type="entry name" value="UDP-Glycosyltransferase/glycogen phosphorylase"/>
    <property type="match status" value="1"/>
</dbReference>
<keyword evidence="3 10" id="KW-0328">Glycosyltransferase</keyword>
<feature type="binding site" evidence="10">
    <location>
        <position position="288"/>
    </location>
    <ligand>
        <name>UDP-N-acetyl-alpha-D-glucosamine</name>
        <dbReference type="ChEBI" id="CHEBI:57705"/>
    </ligand>
</feature>
<dbReference type="CDD" id="cd03785">
    <property type="entry name" value="GT28_MurG"/>
    <property type="match status" value="1"/>
</dbReference>
<evidence type="ECO:0000256" key="10">
    <source>
        <dbReference type="HAMAP-Rule" id="MF_00033"/>
    </source>
</evidence>
<keyword evidence="5 10" id="KW-0133">Cell shape</keyword>
<dbReference type="GO" id="GO:0005886">
    <property type="term" value="C:plasma membrane"/>
    <property type="evidence" value="ECO:0007669"/>
    <property type="project" value="UniProtKB-SubCell"/>
</dbReference>
<dbReference type="Pfam" id="PF04101">
    <property type="entry name" value="Glyco_tran_28_C"/>
    <property type="match status" value="1"/>
</dbReference>
<proteinExistence type="inferred from homology"/>
<comment type="similarity">
    <text evidence="10">Belongs to the glycosyltransferase 28 family. MurG subfamily.</text>
</comment>
<evidence type="ECO:0000256" key="9">
    <source>
        <dbReference type="ARBA" id="ARBA00023316"/>
    </source>
</evidence>
<gene>
    <name evidence="10 13" type="primary">murG</name>
    <name evidence="13" type="ORF">COM45_10725</name>
</gene>
<comment type="pathway">
    <text evidence="10">Cell wall biogenesis; peptidoglycan biosynthesis.</text>
</comment>
<dbReference type="GO" id="GO:0008360">
    <property type="term" value="P:regulation of cell shape"/>
    <property type="evidence" value="ECO:0007669"/>
    <property type="project" value="UniProtKB-KW"/>
</dbReference>
<dbReference type="Gene3D" id="3.40.50.2000">
    <property type="entry name" value="Glycogen Phosphorylase B"/>
    <property type="match status" value="2"/>
</dbReference>
<feature type="domain" description="Glycosyl transferase family 28 C-terminal" evidence="12">
    <location>
        <begin position="191"/>
        <end position="346"/>
    </location>
</feature>
<evidence type="ECO:0000313" key="14">
    <source>
        <dbReference type="Proteomes" id="UP000218690"/>
    </source>
</evidence>
<keyword evidence="7 10" id="KW-0472">Membrane</keyword>
<evidence type="ECO:0000256" key="6">
    <source>
        <dbReference type="ARBA" id="ARBA00022984"/>
    </source>
</evidence>
<feature type="binding site" evidence="10">
    <location>
        <position position="164"/>
    </location>
    <ligand>
        <name>UDP-N-acetyl-alpha-D-glucosamine</name>
        <dbReference type="ChEBI" id="CHEBI:57705"/>
    </ligand>
</feature>
<comment type="caution">
    <text evidence="10">Lacks conserved residue(s) required for the propagation of feature annotation.</text>
</comment>
<name>A0A2A4AIQ2_9CORY</name>
<evidence type="ECO:0000313" key="13">
    <source>
        <dbReference type="EMBL" id="PCC82170.1"/>
    </source>
</evidence>
<evidence type="ECO:0000256" key="1">
    <source>
        <dbReference type="ARBA" id="ARBA00022475"/>
    </source>
</evidence>
<comment type="subcellular location">
    <subcellularLocation>
        <location evidence="10">Cell membrane</location>
        <topology evidence="10">Peripheral membrane protein</topology>
        <orientation evidence="10">Cytoplasmic side</orientation>
    </subcellularLocation>
</comment>
<dbReference type="GO" id="GO:0005975">
    <property type="term" value="P:carbohydrate metabolic process"/>
    <property type="evidence" value="ECO:0007669"/>
    <property type="project" value="InterPro"/>
</dbReference>